<dbReference type="AlphaFoldDB" id="C4FGH3"/>
<sequence>MVVEYRGQRMFHTPFHSEVPTVIGIGAAIHEASAPFQLSFHGTDNSQGFGVIAIDEEIAVHMAVPSAGPVMRHANPDELAAGGFILSSHMFSLARWRRS</sequence>
<accession>C4FGH3</accession>
<gene>
    <name evidence="1" type="ORF">BIFANG_03442</name>
</gene>
<dbReference type="HOGENOM" id="CLU_2314689_0_0_11"/>
<dbReference type="EMBL" id="ABYS02000010">
    <property type="protein sequence ID" value="EEP20515.1"/>
    <property type="molecule type" value="Genomic_DNA"/>
</dbReference>
<evidence type="ECO:0000313" key="2">
    <source>
        <dbReference type="Proteomes" id="UP000006408"/>
    </source>
</evidence>
<dbReference type="Proteomes" id="UP000006408">
    <property type="component" value="Unassembled WGS sequence"/>
</dbReference>
<keyword evidence="2" id="KW-1185">Reference proteome</keyword>
<protein>
    <submittedName>
        <fullName evidence="1">Uncharacterized protein</fullName>
    </submittedName>
</protein>
<proteinExistence type="predicted"/>
<organism evidence="1 2">
    <name type="scientific">Bifidobacterium angulatum DSM 20098 = JCM 7096</name>
    <dbReference type="NCBI Taxonomy" id="518635"/>
    <lineage>
        <taxon>Bacteria</taxon>
        <taxon>Bacillati</taxon>
        <taxon>Actinomycetota</taxon>
        <taxon>Actinomycetes</taxon>
        <taxon>Bifidobacteriales</taxon>
        <taxon>Bifidobacteriaceae</taxon>
        <taxon>Bifidobacterium</taxon>
    </lineage>
</organism>
<reference evidence="1" key="1">
    <citation type="submission" date="2009-04" db="EMBL/GenBank/DDBJ databases">
        <authorList>
            <person name="Weinstock G."/>
            <person name="Sodergren E."/>
            <person name="Clifton S."/>
            <person name="Fulton L."/>
            <person name="Fulton B."/>
            <person name="Courtney L."/>
            <person name="Fronick C."/>
            <person name="Harrison M."/>
            <person name="Strong C."/>
            <person name="Farmer C."/>
            <person name="Delahaunty K."/>
            <person name="Markovic C."/>
            <person name="Hall O."/>
            <person name="Minx P."/>
            <person name="Tomlinson C."/>
            <person name="Mitreva M."/>
            <person name="Nelson J."/>
            <person name="Hou S."/>
            <person name="Wollam A."/>
            <person name="Pepin K.H."/>
            <person name="Johnson M."/>
            <person name="Bhonagiri V."/>
            <person name="Nash W.E."/>
            <person name="Warren W."/>
            <person name="Chinwalla A."/>
            <person name="Mardis E.R."/>
            <person name="Wilson R.K."/>
        </authorList>
    </citation>
    <scope>NUCLEOTIDE SEQUENCE [LARGE SCALE GENOMIC DNA]</scope>
    <source>
        <strain evidence="1">DSM 20098</strain>
    </source>
</reference>
<comment type="caution">
    <text evidence="1">The sequence shown here is derived from an EMBL/GenBank/DDBJ whole genome shotgun (WGS) entry which is preliminary data.</text>
</comment>
<evidence type="ECO:0000313" key="1">
    <source>
        <dbReference type="EMBL" id="EEP20515.1"/>
    </source>
</evidence>
<name>C4FGH3_9BIFI</name>